<name>A0A7S4VRT1_9DINO</name>
<evidence type="ECO:0000256" key="2">
    <source>
        <dbReference type="ARBA" id="ARBA00022679"/>
    </source>
</evidence>
<evidence type="ECO:0000259" key="4">
    <source>
        <dbReference type="Pfam" id="PF00685"/>
    </source>
</evidence>
<reference evidence="5" key="1">
    <citation type="submission" date="2021-01" db="EMBL/GenBank/DDBJ databases">
        <authorList>
            <person name="Corre E."/>
            <person name="Pelletier E."/>
            <person name="Niang G."/>
            <person name="Scheremetjew M."/>
            <person name="Finn R."/>
            <person name="Kale V."/>
            <person name="Holt S."/>
            <person name="Cochrane G."/>
            <person name="Meng A."/>
            <person name="Brown T."/>
            <person name="Cohen L."/>
        </authorList>
    </citation>
    <scope>NUCLEOTIDE SEQUENCE</scope>
    <source>
        <strain evidence="5">CCMP3105</strain>
    </source>
</reference>
<feature type="region of interest" description="Disordered" evidence="3">
    <location>
        <begin position="1"/>
        <end position="23"/>
    </location>
</feature>
<dbReference type="AlphaFoldDB" id="A0A7S4VRT1"/>
<dbReference type="Pfam" id="PF00685">
    <property type="entry name" value="Sulfotransfer_1"/>
    <property type="match status" value="1"/>
</dbReference>
<keyword evidence="2" id="KW-0808">Transferase</keyword>
<accession>A0A7S4VRT1</accession>
<dbReference type="InterPro" id="IPR027417">
    <property type="entry name" value="P-loop_NTPase"/>
</dbReference>
<evidence type="ECO:0000313" key="5">
    <source>
        <dbReference type="EMBL" id="CAE4614812.1"/>
    </source>
</evidence>
<dbReference type="InterPro" id="IPR000863">
    <property type="entry name" value="Sulfotransferase_dom"/>
</dbReference>
<sequence>MASEDLPEQEKAQEETAGSTDLELLDRRNKAFQSDKSLEIGRNFTPRPTDVFIATYPKCGTTWVTQICHQLRTGGHMDFEEICDVVPWDILAHDCGQDLEAEHVANPRLWKSHEAARDIAKGGKYITICRDPDDVLISFYRFLPAMLAMANHSITMEEFVEAVFCGVAHSESLHDFYVGWWERRNDPNVLWLCYEDLHSDIDKQIRRIAAFIGVPLNDELLAKVKEMSSFEFMQARSGQFDEHVIFEKVRDQMEIPKDYKFGDAPVSKVRAGGGTIGEKEKLSAKVREMMRNQWENVVYAKTGLRSYADMQAAVSQL</sequence>
<dbReference type="PANTHER" id="PTHR11783">
    <property type="entry name" value="SULFOTRANSFERASE SULT"/>
    <property type="match status" value="1"/>
</dbReference>
<dbReference type="GO" id="GO:0008146">
    <property type="term" value="F:sulfotransferase activity"/>
    <property type="evidence" value="ECO:0007669"/>
    <property type="project" value="InterPro"/>
</dbReference>
<organism evidence="5">
    <name type="scientific">Alexandrium monilatum</name>
    <dbReference type="NCBI Taxonomy" id="311494"/>
    <lineage>
        <taxon>Eukaryota</taxon>
        <taxon>Sar</taxon>
        <taxon>Alveolata</taxon>
        <taxon>Dinophyceae</taxon>
        <taxon>Gonyaulacales</taxon>
        <taxon>Pyrocystaceae</taxon>
        <taxon>Alexandrium</taxon>
    </lineage>
</organism>
<evidence type="ECO:0000256" key="3">
    <source>
        <dbReference type="SAM" id="MobiDB-lite"/>
    </source>
</evidence>
<proteinExistence type="inferred from homology"/>
<evidence type="ECO:0000256" key="1">
    <source>
        <dbReference type="ARBA" id="ARBA00005771"/>
    </source>
</evidence>
<dbReference type="SUPFAM" id="SSF52540">
    <property type="entry name" value="P-loop containing nucleoside triphosphate hydrolases"/>
    <property type="match status" value="1"/>
</dbReference>
<dbReference type="Gene3D" id="3.40.50.300">
    <property type="entry name" value="P-loop containing nucleotide triphosphate hydrolases"/>
    <property type="match status" value="1"/>
</dbReference>
<feature type="domain" description="Sulfotransferase" evidence="4">
    <location>
        <begin position="48"/>
        <end position="240"/>
    </location>
</feature>
<comment type="similarity">
    <text evidence="1">Belongs to the sulfotransferase 1 family.</text>
</comment>
<gene>
    <name evidence="5" type="ORF">AMON00008_LOCUS35605</name>
</gene>
<dbReference type="EMBL" id="HBNR01050878">
    <property type="protein sequence ID" value="CAE4614812.1"/>
    <property type="molecule type" value="Transcribed_RNA"/>
</dbReference>
<protein>
    <recommendedName>
        <fullName evidence="4">Sulfotransferase domain-containing protein</fullName>
    </recommendedName>
</protein>